<evidence type="ECO:0000313" key="1">
    <source>
        <dbReference type="EMBL" id="KIO15857.1"/>
    </source>
</evidence>
<dbReference type="Proteomes" id="UP000054248">
    <property type="component" value="Unassembled WGS sequence"/>
</dbReference>
<dbReference type="AlphaFoldDB" id="A0A0C3L2D6"/>
<proteinExistence type="predicted"/>
<dbReference type="HOGENOM" id="CLU_1397269_0_0_1"/>
<accession>A0A0C3L2D6</accession>
<protein>
    <submittedName>
        <fullName evidence="1">Uncharacterized protein</fullName>
    </submittedName>
</protein>
<name>A0A0C3L2D6_9AGAM</name>
<organism evidence="1 2">
    <name type="scientific">Tulasnella calospora MUT 4182</name>
    <dbReference type="NCBI Taxonomy" id="1051891"/>
    <lineage>
        <taxon>Eukaryota</taxon>
        <taxon>Fungi</taxon>
        <taxon>Dikarya</taxon>
        <taxon>Basidiomycota</taxon>
        <taxon>Agaricomycotina</taxon>
        <taxon>Agaricomycetes</taxon>
        <taxon>Cantharellales</taxon>
        <taxon>Tulasnellaceae</taxon>
        <taxon>Tulasnella</taxon>
    </lineage>
</organism>
<dbReference type="EMBL" id="KN823783">
    <property type="protein sequence ID" value="KIO15857.1"/>
    <property type="molecule type" value="Genomic_DNA"/>
</dbReference>
<reference evidence="2" key="2">
    <citation type="submission" date="2015-01" db="EMBL/GenBank/DDBJ databases">
        <title>Evolutionary Origins and Diversification of the Mycorrhizal Mutualists.</title>
        <authorList>
            <consortium name="DOE Joint Genome Institute"/>
            <consortium name="Mycorrhizal Genomics Consortium"/>
            <person name="Kohler A."/>
            <person name="Kuo A."/>
            <person name="Nagy L.G."/>
            <person name="Floudas D."/>
            <person name="Copeland A."/>
            <person name="Barry K.W."/>
            <person name="Cichocki N."/>
            <person name="Veneault-Fourrey C."/>
            <person name="LaButti K."/>
            <person name="Lindquist E.A."/>
            <person name="Lipzen A."/>
            <person name="Lundell T."/>
            <person name="Morin E."/>
            <person name="Murat C."/>
            <person name="Riley R."/>
            <person name="Ohm R."/>
            <person name="Sun H."/>
            <person name="Tunlid A."/>
            <person name="Henrissat B."/>
            <person name="Grigoriev I.V."/>
            <person name="Hibbett D.S."/>
            <person name="Martin F."/>
        </authorList>
    </citation>
    <scope>NUCLEOTIDE SEQUENCE [LARGE SCALE GENOMIC DNA]</scope>
    <source>
        <strain evidence="2">MUT 4182</strain>
    </source>
</reference>
<sequence length="195" mass="21486">MDQPVKLHPQMRMFGAINDLGVVNRSDSGGFDACAGAGVGDSGQGVRRRNRNRARHTNGIARPTELCSDFTQQHMEHLGRSRGLRTRASESQSKVSIWSKSHQVLDSVGRSSDPYCPENRLGRRTAICRNICLLPAQVTSRMSSKPIPIYSNLQKKTGEAECRKSCAILQARHPLRNKANSAGSTIPRALMRLAH</sequence>
<gene>
    <name evidence="1" type="ORF">M407DRAFT_34533</name>
</gene>
<evidence type="ECO:0000313" key="2">
    <source>
        <dbReference type="Proteomes" id="UP000054248"/>
    </source>
</evidence>
<reference evidence="1 2" key="1">
    <citation type="submission" date="2014-04" db="EMBL/GenBank/DDBJ databases">
        <authorList>
            <consortium name="DOE Joint Genome Institute"/>
            <person name="Kuo A."/>
            <person name="Girlanda M."/>
            <person name="Perotto S."/>
            <person name="Kohler A."/>
            <person name="Nagy L.G."/>
            <person name="Floudas D."/>
            <person name="Copeland A."/>
            <person name="Barry K.W."/>
            <person name="Cichocki N."/>
            <person name="Veneault-Fourrey C."/>
            <person name="LaButti K."/>
            <person name="Lindquist E.A."/>
            <person name="Lipzen A."/>
            <person name="Lundell T."/>
            <person name="Morin E."/>
            <person name="Murat C."/>
            <person name="Sun H."/>
            <person name="Tunlid A."/>
            <person name="Henrissat B."/>
            <person name="Grigoriev I.V."/>
            <person name="Hibbett D.S."/>
            <person name="Martin F."/>
            <person name="Nordberg H.P."/>
            <person name="Cantor M.N."/>
            <person name="Hua S.X."/>
        </authorList>
    </citation>
    <scope>NUCLEOTIDE SEQUENCE [LARGE SCALE GENOMIC DNA]</scope>
    <source>
        <strain evidence="1 2">MUT 4182</strain>
    </source>
</reference>
<keyword evidence="2" id="KW-1185">Reference proteome</keyword>